<evidence type="ECO:0000256" key="1">
    <source>
        <dbReference type="SAM" id="Phobius"/>
    </source>
</evidence>
<evidence type="ECO:0000313" key="2">
    <source>
        <dbReference type="EMBL" id="MEO3680981.1"/>
    </source>
</evidence>
<dbReference type="RefSeq" id="WP_124016869.1">
    <property type="nucleotide sequence ID" value="NZ_JBDPZN010000001.1"/>
</dbReference>
<sequence>MPSDIASDPNVWTTGELINIALFAILYLSCLTFAIRKTLQKDHGRFYFMACAVLVVVGTLAMVLEPFNSTMSGEMPPQAGLGAWVMFLGLFGTIAAIVWGVARRVFSQR</sequence>
<keyword evidence="1" id="KW-0812">Transmembrane</keyword>
<keyword evidence="1" id="KW-1133">Transmembrane helix</keyword>
<reference evidence="2 3" key="1">
    <citation type="submission" date="2024-05" db="EMBL/GenBank/DDBJ databases">
        <title>Genome sequencing of Marine Estuary Bacteria, Shewanella vesiculosa and S. baltica, and Pseudomonas syringae.</title>
        <authorList>
            <person name="Gurung A."/>
            <person name="Maclea K.S."/>
        </authorList>
    </citation>
    <scope>NUCLEOTIDE SEQUENCE [LARGE SCALE GENOMIC DNA]</scope>
    <source>
        <strain evidence="2 3">1A</strain>
    </source>
</reference>
<organism evidence="2 3">
    <name type="scientific">Shewanella vesiculosa</name>
    <dbReference type="NCBI Taxonomy" id="518738"/>
    <lineage>
        <taxon>Bacteria</taxon>
        <taxon>Pseudomonadati</taxon>
        <taxon>Pseudomonadota</taxon>
        <taxon>Gammaproteobacteria</taxon>
        <taxon>Alteromonadales</taxon>
        <taxon>Shewanellaceae</taxon>
        <taxon>Shewanella</taxon>
    </lineage>
</organism>
<feature type="transmembrane region" description="Helical" evidence="1">
    <location>
        <begin position="17"/>
        <end position="34"/>
    </location>
</feature>
<accession>A0ABV0FNL2</accession>
<keyword evidence="3" id="KW-1185">Reference proteome</keyword>
<evidence type="ECO:0000313" key="3">
    <source>
        <dbReference type="Proteomes" id="UP001477278"/>
    </source>
</evidence>
<protein>
    <submittedName>
        <fullName evidence="2">Uncharacterized protein</fullName>
    </submittedName>
</protein>
<dbReference type="EMBL" id="JBDPZN010000001">
    <property type="protein sequence ID" value="MEO3680981.1"/>
    <property type="molecule type" value="Genomic_DNA"/>
</dbReference>
<feature type="transmembrane region" description="Helical" evidence="1">
    <location>
        <begin position="46"/>
        <end position="64"/>
    </location>
</feature>
<dbReference type="Proteomes" id="UP001477278">
    <property type="component" value="Unassembled WGS sequence"/>
</dbReference>
<keyword evidence="1" id="KW-0472">Membrane</keyword>
<name>A0ABV0FNL2_9GAMM</name>
<comment type="caution">
    <text evidence="2">The sequence shown here is derived from an EMBL/GenBank/DDBJ whole genome shotgun (WGS) entry which is preliminary data.</text>
</comment>
<gene>
    <name evidence="2" type="ORF">ABHN84_01575</name>
</gene>
<proteinExistence type="predicted"/>
<feature type="transmembrane region" description="Helical" evidence="1">
    <location>
        <begin position="84"/>
        <end position="102"/>
    </location>
</feature>